<evidence type="ECO:0000313" key="2">
    <source>
        <dbReference type="EMBL" id="SDT93946.1"/>
    </source>
</evidence>
<feature type="transmembrane region" description="Helical" evidence="1">
    <location>
        <begin position="125"/>
        <end position="143"/>
    </location>
</feature>
<reference evidence="3" key="1">
    <citation type="submission" date="2016-10" db="EMBL/GenBank/DDBJ databases">
        <authorList>
            <person name="Varghese N."/>
            <person name="Submissions S."/>
        </authorList>
    </citation>
    <scope>NUCLEOTIDE SEQUENCE [LARGE SCALE GENOMIC DNA]</scope>
    <source>
        <strain evidence="3">DSM 17875</strain>
    </source>
</reference>
<gene>
    <name evidence="2" type="ORF">SAMN05216296_0740</name>
</gene>
<dbReference type="Pfam" id="PF20587">
    <property type="entry name" value="DUF6789"/>
    <property type="match status" value="1"/>
</dbReference>
<keyword evidence="1" id="KW-0812">Transmembrane</keyword>
<keyword evidence="3" id="KW-1185">Reference proteome</keyword>
<dbReference type="Proteomes" id="UP000243232">
    <property type="component" value="Chromosome I"/>
</dbReference>
<keyword evidence="1" id="KW-1133">Transmembrane helix</keyword>
<organism evidence="2 3">
    <name type="scientific">Pseudomonas pohangensis</name>
    <dbReference type="NCBI Taxonomy" id="364197"/>
    <lineage>
        <taxon>Bacteria</taxon>
        <taxon>Pseudomonadati</taxon>
        <taxon>Pseudomonadota</taxon>
        <taxon>Gammaproteobacteria</taxon>
        <taxon>Pseudomonadales</taxon>
        <taxon>Pseudomonadaceae</taxon>
        <taxon>Pseudomonas</taxon>
    </lineage>
</organism>
<feature type="transmembrane region" description="Helical" evidence="1">
    <location>
        <begin position="16"/>
        <end position="40"/>
    </location>
</feature>
<keyword evidence="1" id="KW-0472">Membrane</keyword>
<dbReference type="EMBL" id="LT629785">
    <property type="protein sequence ID" value="SDT93946.1"/>
    <property type="molecule type" value="Genomic_DNA"/>
</dbReference>
<feature type="transmembrane region" description="Helical" evidence="1">
    <location>
        <begin position="60"/>
        <end position="83"/>
    </location>
</feature>
<dbReference type="RefSeq" id="WP_157718779.1">
    <property type="nucleotide sequence ID" value="NZ_LT629785.1"/>
</dbReference>
<proteinExistence type="predicted"/>
<name>A0A1H2EFN5_9PSED</name>
<feature type="transmembrane region" description="Helical" evidence="1">
    <location>
        <begin position="95"/>
        <end position="113"/>
    </location>
</feature>
<evidence type="ECO:0000313" key="3">
    <source>
        <dbReference type="Proteomes" id="UP000243232"/>
    </source>
</evidence>
<evidence type="ECO:0000256" key="1">
    <source>
        <dbReference type="SAM" id="Phobius"/>
    </source>
</evidence>
<sequence>MYSQFFRDIADRKEPLVIGAIAGMVVILIATAQLAPSLLGHPFEPPQMINHVLGLPADSLVGWVGHLLVGLVAFPLGYMLVPYRHFPGSPLVKGLLYALLLGTIAGVCAPLTGNEMFMGTQEGMVALYLLHGAYCCLIAVMVGKPDRVAQSDRRQLARG</sequence>
<dbReference type="AlphaFoldDB" id="A0A1H2EFN5"/>
<accession>A0A1H2EFN5</accession>
<dbReference type="InterPro" id="IPR046739">
    <property type="entry name" value="DUF6789"/>
</dbReference>
<protein>
    <submittedName>
        <fullName evidence="2">Uncharacterized protein</fullName>
    </submittedName>
</protein>